<feature type="compositionally biased region" description="Polar residues" evidence="6">
    <location>
        <begin position="96"/>
        <end position="105"/>
    </location>
</feature>
<dbReference type="PANTHER" id="PTHR19304">
    <property type="entry name" value="CYCLIC-AMP RESPONSE ELEMENT BINDING PROTEIN"/>
    <property type="match status" value="1"/>
</dbReference>
<evidence type="ECO:0000256" key="2">
    <source>
        <dbReference type="ARBA" id="ARBA00023015"/>
    </source>
</evidence>
<reference evidence="8" key="1">
    <citation type="journal article" date="2014" name="Genome Announc.">
        <title>De novo whole-genome sequence and genome annotation of Lichtheimia ramosa.</title>
        <authorList>
            <person name="Linde J."/>
            <person name="Schwartze V."/>
            <person name="Binder U."/>
            <person name="Lass-Florl C."/>
            <person name="Voigt K."/>
            <person name="Horn F."/>
        </authorList>
    </citation>
    <scope>NUCLEOTIDE SEQUENCE</scope>
    <source>
        <strain evidence="8">JMRC FSU:6197</strain>
    </source>
</reference>
<accession>A0A077WKM3</accession>
<dbReference type="Pfam" id="PF11785">
    <property type="entry name" value="Aft1_OSA"/>
    <property type="match status" value="1"/>
</dbReference>
<keyword evidence="5" id="KW-0539">Nucleus</keyword>
<dbReference type="Gene3D" id="1.20.5.170">
    <property type="match status" value="1"/>
</dbReference>
<feature type="compositionally biased region" description="Polar residues" evidence="6">
    <location>
        <begin position="198"/>
        <end position="212"/>
    </location>
</feature>
<dbReference type="SUPFAM" id="SSF57959">
    <property type="entry name" value="Leucine zipper domain"/>
    <property type="match status" value="1"/>
</dbReference>
<feature type="compositionally biased region" description="Basic residues" evidence="6">
    <location>
        <begin position="411"/>
        <end position="420"/>
    </location>
</feature>
<dbReference type="GO" id="GO:0005634">
    <property type="term" value="C:nucleus"/>
    <property type="evidence" value="ECO:0007669"/>
    <property type="project" value="UniProtKB-SubCell"/>
</dbReference>
<keyword evidence="3" id="KW-0238">DNA-binding</keyword>
<evidence type="ECO:0000256" key="4">
    <source>
        <dbReference type="ARBA" id="ARBA00023163"/>
    </source>
</evidence>
<dbReference type="PROSITE" id="PS50217">
    <property type="entry name" value="BZIP"/>
    <property type="match status" value="1"/>
</dbReference>
<dbReference type="GO" id="GO:0003700">
    <property type="term" value="F:DNA-binding transcription factor activity"/>
    <property type="evidence" value="ECO:0007669"/>
    <property type="project" value="InterPro"/>
</dbReference>
<evidence type="ECO:0000313" key="8">
    <source>
        <dbReference type="EMBL" id="CDS07664.1"/>
    </source>
</evidence>
<feature type="compositionally biased region" description="Low complexity" evidence="6">
    <location>
        <begin position="388"/>
        <end position="401"/>
    </location>
</feature>
<dbReference type="OrthoDB" id="295274at2759"/>
<feature type="compositionally biased region" description="Low complexity" evidence="6">
    <location>
        <begin position="165"/>
        <end position="197"/>
    </location>
</feature>
<keyword evidence="2" id="KW-0805">Transcription regulation</keyword>
<sequence>MLVASSNNNNIDSTTMTSTLLPTINSHSKYTPTHDFQSMLTTPVTTQSTHSTTASECPLDPPNSDPSTSAASTDSLPPTYASLPQTTKLEEEPNPFEQSFSSSRITSKETLRPVLPPLASIESPTRGISFRRDELIWDSLRTGPLSMLTGPADDKRPPPTPIKGTTSGSSFLSSSSSSTSSSTISSSSSPLSQHSATPQRSSNLTKSDSSVNRAHDSSPASGLGNIVSYATEDTTSSSINVVDKTPSSSAWSFVKRADSAPEAGFIIQQRPTTKRRAQSTNNITAAADNEDEKRKNFLERNRLAAYKCRQRKKQWMQDLQARVEYLTTDNEQLQMQTTALREQLIDLKTMLLEHKSCSVNTQAIIEAVNRPIPGMISRSHYHRATLTPNNSRYSPYPSRSPTAVTGSSSHRPYHPHTHSL</sequence>
<dbReference type="FunFam" id="1.20.5.170:FF:000053">
    <property type="entry name" value="BZIP transcription factor AtfA"/>
    <property type="match status" value="1"/>
</dbReference>
<keyword evidence="4" id="KW-0804">Transcription</keyword>
<dbReference type="CDD" id="cd14687">
    <property type="entry name" value="bZIP_ATF2"/>
    <property type="match status" value="1"/>
</dbReference>
<evidence type="ECO:0000256" key="6">
    <source>
        <dbReference type="SAM" id="MobiDB-lite"/>
    </source>
</evidence>
<proteinExistence type="predicted"/>
<name>A0A077WKM3_9FUNG</name>
<feature type="compositionally biased region" description="Low complexity" evidence="6">
    <location>
        <begin position="44"/>
        <end position="55"/>
    </location>
</feature>
<dbReference type="EMBL" id="LK023324">
    <property type="protein sequence ID" value="CDS07664.1"/>
    <property type="molecule type" value="Genomic_DNA"/>
</dbReference>
<evidence type="ECO:0000256" key="3">
    <source>
        <dbReference type="ARBA" id="ARBA00023125"/>
    </source>
</evidence>
<organism evidence="8">
    <name type="scientific">Lichtheimia ramosa</name>
    <dbReference type="NCBI Taxonomy" id="688394"/>
    <lineage>
        <taxon>Eukaryota</taxon>
        <taxon>Fungi</taxon>
        <taxon>Fungi incertae sedis</taxon>
        <taxon>Mucoromycota</taxon>
        <taxon>Mucoromycotina</taxon>
        <taxon>Mucoromycetes</taxon>
        <taxon>Mucorales</taxon>
        <taxon>Lichtheimiaceae</taxon>
        <taxon>Lichtheimia</taxon>
    </lineage>
</organism>
<dbReference type="SMART" id="SM00338">
    <property type="entry name" value="BRLZ"/>
    <property type="match status" value="1"/>
</dbReference>
<evidence type="ECO:0000259" key="7">
    <source>
        <dbReference type="PROSITE" id="PS50217"/>
    </source>
</evidence>
<feature type="region of interest" description="Disordered" evidence="6">
    <location>
        <begin position="143"/>
        <end position="225"/>
    </location>
</feature>
<dbReference type="Pfam" id="PF00170">
    <property type="entry name" value="bZIP_1"/>
    <property type="match status" value="1"/>
</dbReference>
<dbReference type="InterPro" id="IPR046347">
    <property type="entry name" value="bZIP_sf"/>
</dbReference>
<comment type="subcellular location">
    <subcellularLocation>
        <location evidence="1">Nucleus</location>
    </subcellularLocation>
</comment>
<dbReference type="AlphaFoldDB" id="A0A077WKM3"/>
<dbReference type="InterPro" id="IPR020956">
    <property type="entry name" value="TF_Aft1_OSM"/>
</dbReference>
<gene>
    <name evidence="8" type="ORF">LRAMOSA01613</name>
</gene>
<dbReference type="InterPro" id="IPR004827">
    <property type="entry name" value="bZIP"/>
</dbReference>
<feature type="compositionally biased region" description="Low complexity" evidence="6">
    <location>
        <begin position="65"/>
        <end position="79"/>
    </location>
</feature>
<dbReference type="GO" id="GO:0003677">
    <property type="term" value="F:DNA binding"/>
    <property type="evidence" value="ECO:0007669"/>
    <property type="project" value="UniProtKB-KW"/>
</dbReference>
<feature type="region of interest" description="Disordered" evidence="6">
    <location>
        <begin position="44"/>
        <end position="108"/>
    </location>
</feature>
<evidence type="ECO:0000256" key="1">
    <source>
        <dbReference type="ARBA" id="ARBA00004123"/>
    </source>
</evidence>
<dbReference type="InterPro" id="IPR051027">
    <property type="entry name" value="bZIP_transcription_factors"/>
</dbReference>
<feature type="domain" description="BZIP" evidence="7">
    <location>
        <begin position="291"/>
        <end position="354"/>
    </location>
</feature>
<protein>
    <recommendedName>
        <fullName evidence="7">BZIP domain-containing protein</fullName>
    </recommendedName>
</protein>
<feature type="region of interest" description="Disordered" evidence="6">
    <location>
        <begin position="385"/>
        <end position="420"/>
    </location>
</feature>
<evidence type="ECO:0000256" key="5">
    <source>
        <dbReference type="ARBA" id="ARBA00023242"/>
    </source>
</evidence>